<protein>
    <submittedName>
        <fullName evidence="5">Dipeptide transport system substrate-binding protein</fullName>
    </submittedName>
</protein>
<evidence type="ECO:0000313" key="6">
    <source>
        <dbReference type="Proteomes" id="UP000293671"/>
    </source>
</evidence>
<dbReference type="GO" id="GO:0043190">
    <property type="term" value="C:ATP-binding cassette (ABC) transporter complex"/>
    <property type="evidence" value="ECO:0007669"/>
    <property type="project" value="InterPro"/>
</dbReference>
<dbReference type="Gene3D" id="3.40.190.10">
    <property type="entry name" value="Periplasmic binding protein-like II"/>
    <property type="match status" value="1"/>
</dbReference>
<dbReference type="Gene3D" id="3.90.76.10">
    <property type="entry name" value="Dipeptide-binding Protein, Domain 1"/>
    <property type="match status" value="1"/>
</dbReference>
<feature type="signal peptide" evidence="3">
    <location>
        <begin position="1"/>
        <end position="19"/>
    </location>
</feature>
<accession>A0A4Q7VF01</accession>
<comment type="caution">
    <text evidence="5">The sequence shown here is derived from an EMBL/GenBank/DDBJ whole genome shotgun (WGS) entry which is preliminary data.</text>
</comment>
<evidence type="ECO:0000256" key="2">
    <source>
        <dbReference type="ARBA" id="ARBA00022729"/>
    </source>
</evidence>
<dbReference type="InterPro" id="IPR000914">
    <property type="entry name" value="SBP_5_dom"/>
</dbReference>
<dbReference type="PIRSF" id="PIRSF002741">
    <property type="entry name" value="MppA"/>
    <property type="match status" value="1"/>
</dbReference>
<evidence type="ECO:0000259" key="4">
    <source>
        <dbReference type="Pfam" id="PF00496"/>
    </source>
</evidence>
<evidence type="ECO:0000313" key="5">
    <source>
        <dbReference type="EMBL" id="RZT93882.1"/>
    </source>
</evidence>
<dbReference type="GO" id="GO:0042938">
    <property type="term" value="P:dipeptide transport"/>
    <property type="evidence" value="ECO:0007669"/>
    <property type="project" value="TreeGrafter"/>
</dbReference>
<feature type="chain" id="PRO_5020541448" evidence="3">
    <location>
        <begin position="20"/>
        <end position="526"/>
    </location>
</feature>
<proteinExistence type="inferred from homology"/>
<dbReference type="GO" id="GO:0030288">
    <property type="term" value="C:outer membrane-bounded periplasmic space"/>
    <property type="evidence" value="ECO:0007669"/>
    <property type="project" value="TreeGrafter"/>
</dbReference>
<keyword evidence="2 3" id="KW-0732">Signal</keyword>
<dbReference type="Proteomes" id="UP000293671">
    <property type="component" value="Unassembled WGS sequence"/>
</dbReference>
<dbReference type="AlphaFoldDB" id="A0A4Q7VF01"/>
<dbReference type="EMBL" id="SHKP01000008">
    <property type="protein sequence ID" value="RZT93882.1"/>
    <property type="molecule type" value="Genomic_DNA"/>
</dbReference>
<sequence>MRRAACATAALALALSAHAAGTLTVCTEASPDGFDVTQYTSAVVNDAAGNTIYEQLLMNRRGSAEPGPGLAERWGVSADGLQYTLHLRKGVKFHTTPWFKPTREMNADDVIFSIRRLMDRDSPWRKATTNGFVAWDSYGMAEQVKAIDKIDAMTVRFTLHRPSAPFPTQLTQFNTSSVYSAEYGAQLLASGRLDALNTQPVGTGPFVFRSYQKDAVLRFAPHPGHWGGPPTLDHLIFAITPDASVRVQRLKAGECLVGANMRAETIGELAGTAIEAPGSLALMTGYIALNHKRRFLSDQRFRDALRLAFDRKSFIQAVYNGKAEPAVSFLPPMLWSFDASLANRFDPERARALVKAAGYDGTELAIATRIGGSIDGKRAAELMQGDWARIGVKVRVHMMEWGEMLKRSGRGDYDITFLNWVGNGDPDAFFTPNLSCAAIDGGSNRSQWCNKAFEAAIDEARVSSDRKRRTELYLKAQRIVFDEVGLIPTVYPLYFTAVNRKVKGFVHSPLTDLNFRGVSVGAKDAN</sequence>
<reference evidence="5 6" key="1">
    <citation type="submission" date="2019-02" db="EMBL/GenBank/DDBJ databases">
        <title>Genomic Encyclopedia of Type Strains, Phase IV (KMG-IV): sequencing the most valuable type-strain genomes for metagenomic binning, comparative biology and taxonomic classification.</title>
        <authorList>
            <person name="Goeker M."/>
        </authorList>
    </citation>
    <scope>NUCLEOTIDE SEQUENCE [LARGE SCALE GENOMIC DNA]</scope>
    <source>
        <strain evidence="5 6">DSM 19570</strain>
    </source>
</reference>
<dbReference type="Pfam" id="PF00496">
    <property type="entry name" value="SBP_bac_5"/>
    <property type="match status" value="1"/>
</dbReference>
<evidence type="ECO:0000256" key="1">
    <source>
        <dbReference type="ARBA" id="ARBA00005695"/>
    </source>
</evidence>
<dbReference type="PANTHER" id="PTHR30290:SF38">
    <property type="entry name" value="D,D-DIPEPTIDE-BINDING PERIPLASMIC PROTEIN DDPA-RELATED"/>
    <property type="match status" value="1"/>
</dbReference>
<dbReference type="RefSeq" id="WP_130434415.1">
    <property type="nucleotide sequence ID" value="NZ_SHKP01000008.1"/>
</dbReference>
<dbReference type="GO" id="GO:1904680">
    <property type="term" value="F:peptide transmembrane transporter activity"/>
    <property type="evidence" value="ECO:0007669"/>
    <property type="project" value="TreeGrafter"/>
</dbReference>
<dbReference type="PANTHER" id="PTHR30290">
    <property type="entry name" value="PERIPLASMIC BINDING COMPONENT OF ABC TRANSPORTER"/>
    <property type="match status" value="1"/>
</dbReference>
<dbReference type="SUPFAM" id="SSF53850">
    <property type="entry name" value="Periplasmic binding protein-like II"/>
    <property type="match status" value="1"/>
</dbReference>
<dbReference type="CDD" id="cd08493">
    <property type="entry name" value="PBP2_DppA_like"/>
    <property type="match status" value="1"/>
</dbReference>
<keyword evidence="6" id="KW-1185">Reference proteome</keyword>
<dbReference type="Gene3D" id="3.10.105.10">
    <property type="entry name" value="Dipeptide-binding Protein, Domain 3"/>
    <property type="match status" value="1"/>
</dbReference>
<gene>
    <name evidence="5" type="ORF">EV670_3439</name>
</gene>
<evidence type="ECO:0000256" key="3">
    <source>
        <dbReference type="SAM" id="SignalP"/>
    </source>
</evidence>
<name>A0A4Q7VF01_9BURK</name>
<dbReference type="OrthoDB" id="9801799at2"/>
<dbReference type="InterPro" id="IPR039424">
    <property type="entry name" value="SBP_5"/>
</dbReference>
<organism evidence="5 6">
    <name type="scientific">Rivibacter subsaxonicus</name>
    <dbReference type="NCBI Taxonomy" id="457575"/>
    <lineage>
        <taxon>Bacteria</taxon>
        <taxon>Pseudomonadati</taxon>
        <taxon>Pseudomonadota</taxon>
        <taxon>Betaproteobacteria</taxon>
        <taxon>Burkholderiales</taxon>
        <taxon>Rivibacter</taxon>
    </lineage>
</organism>
<dbReference type="InterPro" id="IPR030678">
    <property type="entry name" value="Peptide/Ni-bd"/>
</dbReference>
<feature type="domain" description="Solute-binding protein family 5" evidence="4">
    <location>
        <begin position="65"/>
        <end position="438"/>
    </location>
</feature>
<comment type="similarity">
    <text evidence="1">Belongs to the bacterial solute-binding protein 5 family.</text>
</comment>